<reference evidence="6 7" key="1">
    <citation type="submission" date="2019-02" db="EMBL/GenBank/DDBJ databases">
        <title>Deep-cultivation of Planctomycetes and their phenomic and genomic characterization uncovers novel biology.</title>
        <authorList>
            <person name="Wiegand S."/>
            <person name="Jogler M."/>
            <person name="Boedeker C."/>
            <person name="Pinto D."/>
            <person name="Vollmers J."/>
            <person name="Rivas-Marin E."/>
            <person name="Kohn T."/>
            <person name="Peeters S.H."/>
            <person name="Heuer A."/>
            <person name="Rast P."/>
            <person name="Oberbeckmann S."/>
            <person name="Bunk B."/>
            <person name="Jeske O."/>
            <person name="Meyerdierks A."/>
            <person name="Storesund J.E."/>
            <person name="Kallscheuer N."/>
            <person name="Luecker S."/>
            <person name="Lage O.M."/>
            <person name="Pohl T."/>
            <person name="Merkel B.J."/>
            <person name="Hornburger P."/>
            <person name="Mueller R.-W."/>
            <person name="Bruemmer F."/>
            <person name="Labrenz M."/>
            <person name="Spormann A.M."/>
            <person name="Op den Camp H."/>
            <person name="Overmann J."/>
            <person name="Amann R."/>
            <person name="Jetten M.S.M."/>
            <person name="Mascher T."/>
            <person name="Medema M.H."/>
            <person name="Devos D.P."/>
            <person name="Kaster A.-K."/>
            <person name="Ovreas L."/>
            <person name="Rohde M."/>
            <person name="Galperin M.Y."/>
            <person name="Jogler C."/>
        </authorList>
    </citation>
    <scope>NUCLEOTIDE SEQUENCE [LARGE SCALE GENOMIC DNA]</scope>
    <source>
        <strain evidence="6 7">ETA_A8</strain>
    </source>
</reference>
<evidence type="ECO:0000313" key="7">
    <source>
        <dbReference type="Proteomes" id="UP000315017"/>
    </source>
</evidence>
<dbReference type="InterPro" id="IPR022655">
    <property type="entry name" value="DUF1553"/>
</dbReference>
<gene>
    <name evidence="6" type="ORF">ETAA8_34080</name>
</gene>
<evidence type="ECO:0000313" key="6">
    <source>
        <dbReference type="EMBL" id="QDU28308.1"/>
    </source>
</evidence>
<feature type="chain" id="PRO_5021756199" evidence="4">
    <location>
        <begin position="21"/>
        <end position="1026"/>
    </location>
</feature>
<keyword evidence="4" id="KW-0732">Signal</keyword>
<protein>
    <submittedName>
        <fullName evidence="6">Planctomycete cytochrome C</fullName>
    </submittedName>
</protein>
<evidence type="ECO:0000256" key="4">
    <source>
        <dbReference type="SAM" id="SignalP"/>
    </source>
</evidence>
<proteinExistence type="predicted"/>
<accession>A0A517YDJ6</accession>
<evidence type="ECO:0000259" key="5">
    <source>
        <dbReference type="PROSITE" id="PS51007"/>
    </source>
</evidence>
<keyword evidence="3" id="KW-0349">Heme</keyword>
<keyword evidence="7" id="KW-1185">Reference proteome</keyword>
<dbReference type="Pfam" id="PF07587">
    <property type="entry name" value="PSD1"/>
    <property type="match status" value="1"/>
</dbReference>
<evidence type="ECO:0000256" key="1">
    <source>
        <dbReference type="ARBA" id="ARBA00022723"/>
    </source>
</evidence>
<dbReference type="PANTHER" id="PTHR35889:SF3">
    <property type="entry name" value="F-BOX DOMAIN-CONTAINING PROTEIN"/>
    <property type="match status" value="1"/>
</dbReference>
<dbReference type="AlphaFoldDB" id="A0A517YDJ6"/>
<feature type="signal peptide" evidence="4">
    <location>
        <begin position="1"/>
        <end position="20"/>
    </location>
</feature>
<dbReference type="EMBL" id="CP036274">
    <property type="protein sequence ID" value="QDU28308.1"/>
    <property type="molecule type" value="Genomic_DNA"/>
</dbReference>
<dbReference type="PROSITE" id="PS51007">
    <property type="entry name" value="CYTC"/>
    <property type="match status" value="1"/>
</dbReference>
<dbReference type="Pfam" id="PF07583">
    <property type="entry name" value="PSCyt2"/>
    <property type="match status" value="1"/>
</dbReference>
<dbReference type="InterPro" id="IPR011444">
    <property type="entry name" value="DUF1549"/>
</dbReference>
<sequence precursor="true">MRRGWFITLLLMFFSVHARAQGPAEEELQFFEQKIRPVLVKHCYSCHSAEAREAKKLQADLYLDSAAGILAGGESGPAIVKGKSAESLLLKALKFDGFEMPPTGKLSNEIIADFAKWIDSGAADPRQDGKVVKAKREINLEEGRQWWSFQPLRAVNPPPVPTGARIQTPIDQFIQAALAEHKLTVNGPASKDKLIRRAYFDLIGLPPTPEQIATFVADDSPQAFEKVIDELLASPHYGEKWARHWLDVARYAESGGYEFDGFRGGAYHYRDWVIRSLNDDLPYNEFVRQQLAGDKLQPDDYASAAASGFLVAGPYPGQITAKTVERIRYDQLDDMLMTVGGSMLGLTLGCVRCHDHKYDPIPQQDYYALAAALAKTGHGSRTLDPDPSATQRAMEAHSAAHEPLVKSLQRFAAEQLPKHFETWRAAELGKQPEAPRWQIMEAVDWDAERSWLKELPGGILAHDGLLVAGVNVPKRGQGRKVAAAETYSLKFHTHQKNVMSFRLDAFTDKSLPQRGPGVNNDGSFQLAELKVTARPLDSKLKDPPQVLKLKPVFAAFEDKDQPLAQAVDGMPATAWVVKTNAKKDNAAVFELEAPLAGFAGGTELVVELKFRDLGIGRLRFSLSTEANPATWAGDFVPQHVGEIRAILATNGNKLPAAQYEGMTRWLAPFHAETAKAFRTVRDHAAAEPRPKLSEVYTTVPGGQDVFLLRRGEVENKLGKAEPGFIQVLRRETSSPVSTSTTVAGPSIASTVEPRIALADWMTNVEQGAGPLLARVQVNRLWQHHFGQGLVGTPNDFGAQGERPTHPELLEWLASEFVNHDWKLKPLHKLIMLSATYQQANDVSAANLKIDPANRYWWHYQPRRLDAELIRDSLLAIGGNLDKQMYGPSILDGVPRRSIYLRVKRSELIPLMTMFDAPEPTQSIGERISTTVPTQSLAMMNSPFVRQQAEKLAQRIKPNADTSVAAAIDQAYQITFARLPTEPERARLVAFVEQQKAMLGTDAAATDKALVEVCQLLLCLNEFVYVD</sequence>
<dbReference type="GO" id="GO:0020037">
    <property type="term" value="F:heme binding"/>
    <property type="evidence" value="ECO:0007669"/>
    <property type="project" value="InterPro"/>
</dbReference>
<dbReference type="RefSeq" id="WP_145090369.1">
    <property type="nucleotide sequence ID" value="NZ_CP036274.1"/>
</dbReference>
<dbReference type="PANTHER" id="PTHR35889">
    <property type="entry name" value="CYCLOINULO-OLIGOSACCHARIDE FRUCTANOTRANSFERASE-RELATED"/>
    <property type="match status" value="1"/>
</dbReference>
<feature type="domain" description="Cytochrome c" evidence="5">
    <location>
        <begin position="22"/>
        <end position="122"/>
    </location>
</feature>
<keyword evidence="1 3" id="KW-0479">Metal-binding</keyword>
<name>A0A517YDJ6_9BACT</name>
<keyword evidence="2 3" id="KW-0408">Iron</keyword>
<dbReference type="GO" id="GO:0009055">
    <property type="term" value="F:electron transfer activity"/>
    <property type="evidence" value="ECO:0007669"/>
    <property type="project" value="InterPro"/>
</dbReference>
<dbReference type="Pfam" id="PF07635">
    <property type="entry name" value="PSCyt1"/>
    <property type="match status" value="1"/>
</dbReference>
<dbReference type="OrthoDB" id="220405at2"/>
<dbReference type="KEGG" id="aagg:ETAA8_34080"/>
<dbReference type="InterPro" id="IPR009056">
    <property type="entry name" value="Cyt_c-like_dom"/>
</dbReference>
<evidence type="ECO:0000256" key="2">
    <source>
        <dbReference type="ARBA" id="ARBA00023004"/>
    </source>
</evidence>
<dbReference type="Proteomes" id="UP000315017">
    <property type="component" value="Chromosome"/>
</dbReference>
<dbReference type="InterPro" id="IPR011429">
    <property type="entry name" value="Cyt_c_Planctomycete-type"/>
</dbReference>
<organism evidence="6 7">
    <name type="scientific">Anatilimnocola aggregata</name>
    <dbReference type="NCBI Taxonomy" id="2528021"/>
    <lineage>
        <taxon>Bacteria</taxon>
        <taxon>Pseudomonadati</taxon>
        <taxon>Planctomycetota</taxon>
        <taxon>Planctomycetia</taxon>
        <taxon>Pirellulales</taxon>
        <taxon>Pirellulaceae</taxon>
        <taxon>Anatilimnocola</taxon>
    </lineage>
</organism>
<dbReference type="GO" id="GO:0046872">
    <property type="term" value="F:metal ion binding"/>
    <property type="evidence" value="ECO:0007669"/>
    <property type="project" value="UniProtKB-KW"/>
</dbReference>
<evidence type="ECO:0000256" key="3">
    <source>
        <dbReference type="PROSITE-ProRule" id="PRU00433"/>
    </source>
</evidence>